<name>A0AAV6VBL7_9ARAC</name>
<sequence>MANNATMDKSQVAFNISSDRDNIGAFCEIKNFSQNFGARFARTRRPGRLRGSRGAASTRTSNSKSQNFGASFAPTRRPGHPRGSQGSASTRTASSEVSSMHTRRPGHPRGSQGDASTRTASSESQNFGASLTCTRHPGRPRRSRGGASTRTSNSEGSSVHTRRHVGPRRSRGGASTRTSNSEVLFQKKYFLEMEKNNKSSKKQKMANNATMDKSQVAFNISSDRDNIGAFCEIKNFSRDFKASFTHTRHPGYLRRSRGGASTRTSIRRKFCAYKSM</sequence>
<organism evidence="2 3">
    <name type="scientific">Oedothorax gibbosus</name>
    <dbReference type="NCBI Taxonomy" id="931172"/>
    <lineage>
        <taxon>Eukaryota</taxon>
        <taxon>Metazoa</taxon>
        <taxon>Ecdysozoa</taxon>
        <taxon>Arthropoda</taxon>
        <taxon>Chelicerata</taxon>
        <taxon>Arachnida</taxon>
        <taxon>Araneae</taxon>
        <taxon>Araneomorphae</taxon>
        <taxon>Entelegynae</taxon>
        <taxon>Araneoidea</taxon>
        <taxon>Linyphiidae</taxon>
        <taxon>Erigoninae</taxon>
        <taxon>Oedothorax</taxon>
    </lineage>
</organism>
<feature type="compositionally biased region" description="Basic residues" evidence="1">
    <location>
        <begin position="160"/>
        <end position="171"/>
    </location>
</feature>
<dbReference type="Proteomes" id="UP000827092">
    <property type="component" value="Unassembled WGS sequence"/>
</dbReference>
<evidence type="ECO:0000313" key="3">
    <source>
        <dbReference type="Proteomes" id="UP000827092"/>
    </source>
</evidence>
<feature type="compositionally biased region" description="Polar residues" evidence="1">
    <location>
        <begin position="84"/>
        <end position="100"/>
    </location>
</feature>
<evidence type="ECO:0000313" key="2">
    <source>
        <dbReference type="EMBL" id="KAG8193340.1"/>
    </source>
</evidence>
<gene>
    <name evidence="2" type="ORF">JTE90_022970</name>
</gene>
<feature type="compositionally biased region" description="Polar residues" evidence="1">
    <location>
        <begin position="60"/>
        <end position="69"/>
    </location>
</feature>
<reference evidence="2 3" key="1">
    <citation type="journal article" date="2022" name="Nat. Ecol. Evol.">
        <title>A masculinizing supergene underlies an exaggerated male reproductive morph in a spider.</title>
        <authorList>
            <person name="Hendrickx F."/>
            <person name="De Corte Z."/>
            <person name="Sonet G."/>
            <person name="Van Belleghem S.M."/>
            <person name="Kostlbacher S."/>
            <person name="Vangestel C."/>
        </authorList>
    </citation>
    <scope>NUCLEOTIDE SEQUENCE [LARGE SCALE GENOMIC DNA]</scope>
    <source>
        <strain evidence="2">W744_W776</strain>
    </source>
</reference>
<feature type="compositionally biased region" description="Low complexity" evidence="1">
    <location>
        <begin position="172"/>
        <end position="181"/>
    </location>
</feature>
<comment type="caution">
    <text evidence="2">The sequence shown here is derived from an EMBL/GenBank/DDBJ whole genome shotgun (WGS) entry which is preliminary data.</text>
</comment>
<feature type="compositionally biased region" description="Polar residues" evidence="1">
    <location>
        <begin position="113"/>
        <end position="133"/>
    </location>
</feature>
<protein>
    <submittedName>
        <fullName evidence="2">Uncharacterized protein</fullName>
    </submittedName>
</protein>
<evidence type="ECO:0000256" key="1">
    <source>
        <dbReference type="SAM" id="MobiDB-lite"/>
    </source>
</evidence>
<feature type="region of interest" description="Disordered" evidence="1">
    <location>
        <begin position="43"/>
        <end position="181"/>
    </location>
</feature>
<keyword evidence="3" id="KW-1185">Reference proteome</keyword>
<dbReference type="EMBL" id="JAFNEN010000124">
    <property type="protein sequence ID" value="KAG8193340.1"/>
    <property type="molecule type" value="Genomic_DNA"/>
</dbReference>
<accession>A0AAV6VBL7</accession>
<proteinExistence type="predicted"/>
<dbReference type="AlphaFoldDB" id="A0AAV6VBL7"/>